<protein>
    <recommendedName>
        <fullName evidence="8">Protein kinase domain-containing protein</fullName>
    </recommendedName>
</protein>
<keyword evidence="3" id="KW-0418">Kinase</keyword>
<evidence type="ECO:0000256" key="5">
    <source>
        <dbReference type="PROSITE-ProRule" id="PRU10141"/>
    </source>
</evidence>
<reference evidence="6 7" key="1">
    <citation type="submission" date="2024-09" db="EMBL/GenBank/DDBJ databases">
        <title>Chromosome-scale assembly of Riccia fluitans.</title>
        <authorList>
            <person name="Paukszto L."/>
            <person name="Sawicki J."/>
            <person name="Karawczyk K."/>
            <person name="Piernik-Szablinska J."/>
            <person name="Szczecinska M."/>
            <person name="Mazdziarz M."/>
        </authorList>
    </citation>
    <scope>NUCLEOTIDE SEQUENCE [LARGE SCALE GENOMIC DNA]</scope>
    <source>
        <strain evidence="6">Rf_01</strain>
        <tissue evidence="6">Aerial parts of the thallus</tissue>
    </source>
</reference>
<feature type="binding site" evidence="5">
    <location>
        <position position="65"/>
    </location>
    <ligand>
        <name>ATP</name>
        <dbReference type="ChEBI" id="CHEBI:30616"/>
    </ligand>
</feature>
<dbReference type="SUPFAM" id="SSF56112">
    <property type="entry name" value="Protein kinase-like (PK-like)"/>
    <property type="match status" value="1"/>
</dbReference>
<keyword evidence="1" id="KW-0808">Transferase</keyword>
<dbReference type="AlphaFoldDB" id="A0ABD1Z141"/>
<dbReference type="EMBL" id="JBHFFA010000002">
    <property type="protein sequence ID" value="KAL2641511.1"/>
    <property type="molecule type" value="Genomic_DNA"/>
</dbReference>
<dbReference type="InterPro" id="IPR052059">
    <property type="entry name" value="CR_Ser/Thr_kinase"/>
</dbReference>
<dbReference type="InterPro" id="IPR011009">
    <property type="entry name" value="Kinase-like_dom_sf"/>
</dbReference>
<proteinExistence type="predicted"/>
<name>A0ABD1Z141_9MARC</name>
<dbReference type="GO" id="GO:0005524">
    <property type="term" value="F:ATP binding"/>
    <property type="evidence" value="ECO:0007669"/>
    <property type="project" value="UniProtKB-UniRule"/>
</dbReference>
<accession>A0ABD1Z141</accession>
<evidence type="ECO:0008006" key="8">
    <source>
        <dbReference type="Google" id="ProtNLM"/>
    </source>
</evidence>
<dbReference type="PANTHER" id="PTHR47973">
    <property type="entry name" value="CYSTEINE-RICH RECEPTOR-LIKE PROTEIN KINASE 3"/>
    <property type="match status" value="1"/>
</dbReference>
<dbReference type="Proteomes" id="UP001605036">
    <property type="component" value="Unassembled WGS sequence"/>
</dbReference>
<evidence type="ECO:0000256" key="3">
    <source>
        <dbReference type="ARBA" id="ARBA00022777"/>
    </source>
</evidence>
<evidence type="ECO:0000313" key="6">
    <source>
        <dbReference type="EMBL" id="KAL2641511.1"/>
    </source>
</evidence>
<comment type="caution">
    <text evidence="6">The sequence shown here is derived from an EMBL/GenBank/DDBJ whole genome shotgun (WGS) entry which is preliminary data.</text>
</comment>
<keyword evidence="2 5" id="KW-0547">Nucleotide-binding</keyword>
<dbReference type="GO" id="GO:0016301">
    <property type="term" value="F:kinase activity"/>
    <property type="evidence" value="ECO:0007669"/>
    <property type="project" value="UniProtKB-KW"/>
</dbReference>
<gene>
    <name evidence="6" type="ORF">R1flu_009098</name>
</gene>
<keyword evidence="4 5" id="KW-0067">ATP-binding</keyword>
<sequence>MPNHNRELEEVPVALAKEDMRAPFFKYDELKTATGGFSEQNKLGQGGFGSAYKAVLSDRSVVAMKVVEPTDQNDELGEGCITLMFY</sequence>
<evidence type="ECO:0000313" key="7">
    <source>
        <dbReference type="Proteomes" id="UP001605036"/>
    </source>
</evidence>
<evidence type="ECO:0000256" key="2">
    <source>
        <dbReference type="ARBA" id="ARBA00022741"/>
    </source>
</evidence>
<dbReference type="Gene3D" id="3.30.200.20">
    <property type="entry name" value="Phosphorylase Kinase, domain 1"/>
    <property type="match status" value="1"/>
</dbReference>
<evidence type="ECO:0000256" key="1">
    <source>
        <dbReference type="ARBA" id="ARBA00022679"/>
    </source>
</evidence>
<dbReference type="InterPro" id="IPR017441">
    <property type="entry name" value="Protein_kinase_ATP_BS"/>
</dbReference>
<evidence type="ECO:0000256" key="4">
    <source>
        <dbReference type="ARBA" id="ARBA00022840"/>
    </source>
</evidence>
<dbReference type="PROSITE" id="PS00107">
    <property type="entry name" value="PROTEIN_KINASE_ATP"/>
    <property type="match status" value="1"/>
</dbReference>
<organism evidence="6 7">
    <name type="scientific">Riccia fluitans</name>
    <dbReference type="NCBI Taxonomy" id="41844"/>
    <lineage>
        <taxon>Eukaryota</taxon>
        <taxon>Viridiplantae</taxon>
        <taxon>Streptophyta</taxon>
        <taxon>Embryophyta</taxon>
        <taxon>Marchantiophyta</taxon>
        <taxon>Marchantiopsida</taxon>
        <taxon>Marchantiidae</taxon>
        <taxon>Marchantiales</taxon>
        <taxon>Ricciaceae</taxon>
        <taxon>Riccia</taxon>
    </lineage>
</organism>
<keyword evidence="7" id="KW-1185">Reference proteome</keyword>